<dbReference type="AlphaFoldDB" id="A0A9W9MFV0"/>
<dbReference type="SUPFAM" id="SSF55298">
    <property type="entry name" value="YjgF-like"/>
    <property type="match status" value="1"/>
</dbReference>
<dbReference type="GO" id="GO:0019239">
    <property type="term" value="F:deaminase activity"/>
    <property type="evidence" value="ECO:0007669"/>
    <property type="project" value="TreeGrafter"/>
</dbReference>
<reference evidence="1" key="1">
    <citation type="submission" date="2022-11" db="EMBL/GenBank/DDBJ databases">
        <authorList>
            <person name="Petersen C."/>
        </authorList>
    </citation>
    <scope>NUCLEOTIDE SEQUENCE</scope>
    <source>
        <strain evidence="1">IBT 16849</strain>
    </source>
</reference>
<dbReference type="EMBL" id="JAPQKP010000003">
    <property type="protein sequence ID" value="KAJ5199327.1"/>
    <property type="molecule type" value="Genomic_DNA"/>
</dbReference>
<sequence>MSTMSEENERPPEYHTVPPRRAVIECIRTPNAPMPPSGSSQAFKVNGTIYVAAQTPTLPNGRNVPGQTAAVERIFLNIEAILKAAGSSWERVIKTTVYFREDLRWKYKFEAHYQRVLPFAPPRTNVIVQRMEAKGVNSAVEIQMEVVAVE</sequence>
<dbReference type="InterPro" id="IPR035959">
    <property type="entry name" value="RutC-like_sf"/>
</dbReference>
<name>A0A9W9MFV0_9EURO</name>
<dbReference type="Pfam" id="PF01042">
    <property type="entry name" value="Ribonuc_L-PSP"/>
    <property type="match status" value="1"/>
</dbReference>
<keyword evidence="2" id="KW-1185">Reference proteome</keyword>
<comment type="caution">
    <text evidence="1">The sequence shown here is derived from an EMBL/GenBank/DDBJ whole genome shotgun (WGS) entry which is preliminary data.</text>
</comment>
<reference evidence="1" key="2">
    <citation type="journal article" date="2023" name="IMA Fungus">
        <title>Comparative genomic study of the Penicillium genus elucidates a diverse pangenome and 15 lateral gene transfer events.</title>
        <authorList>
            <person name="Petersen C."/>
            <person name="Sorensen T."/>
            <person name="Nielsen M.R."/>
            <person name="Sondergaard T.E."/>
            <person name="Sorensen J.L."/>
            <person name="Fitzpatrick D.A."/>
            <person name="Frisvad J.C."/>
            <person name="Nielsen K.L."/>
        </authorList>
    </citation>
    <scope>NUCLEOTIDE SEQUENCE</scope>
    <source>
        <strain evidence="1">IBT 16849</strain>
    </source>
</reference>
<protein>
    <submittedName>
        <fullName evidence="1">Uncharacterized protein</fullName>
    </submittedName>
</protein>
<evidence type="ECO:0000313" key="2">
    <source>
        <dbReference type="Proteomes" id="UP001150879"/>
    </source>
</evidence>
<evidence type="ECO:0000313" key="1">
    <source>
        <dbReference type="EMBL" id="KAJ5199327.1"/>
    </source>
</evidence>
<dbReference type="GO" id="GO:0005829">
    <property type="term" value="C:cytosol"/>
    <property type="evidence" value="ECO:0007669"/>
    <property type="project" value="TreeGrafter"/>
</dbReference>
<dbReference type="Gene3D" id="3.30.1330.40">
    <property type="entry name" value="RutC-like"/>
    <property type="match status" value="1"/>
</dbReference>
<dbReference type="InterPro" id="IPR006175">
    <property type="entry name" value="YjgF/YER057c/UK114"/>
</dbReference>
<organism evidence="1 2">
    <name type="scientific">Penicillium cf. griseofulvum</name>
    <dbReference type="NCBI Taxonomy" id="2972120"/>
    <lineage>
        <taxon>Eukaryota</taxon>
        <taxon>Fungi</taxon>
        <taxon>Dikarya</taxon>
        <taxon>Ascomycota</taxon>
        <taxon>Pezizomycotina</taxon>
        <taxon>Eurotiomycetes</taxon>
        <taxon>Eurotiomycetidae</taxon>
        <taxon>Eurotiales</taxon>
        <taxon>Aspergillaceae</taxon>
        <taxon>Penicillium</taxon>
    </lineage>
</organism>
<proteinExistence type="predicted"/>
<dbReference type="CDD" id="cd00448">
    <property type="entry name" value="YjgF_YER057c_UK114_family"/>
    <property type="match status" value="1"/>
</dbReference>
<dbReference type="Proteomes" id="UP001150879">
    <property type="component" value="Unassembled WGS sequence"/>
</dbReference>
<accession>A0A9W9MFV0</accession>
<gene>
    <name evidence="1" type="ORF">N7472_004531</name>
</gene>
<dbReference type="PANTHER" id="PTHR11803:SF39">
    <property type="entry name" value="2-IMINOBUTANOATE_2-IMINOPROPANOATE DEAMINASE"/>
    <property type="match status" value="1"/>
</dbReference>
<dbReference type="PANTHER" id="PTHR11803">
    <property type="entry name" value="2-IMINOBUTANOATE/2-IMINOPROPANOATE DEAMINASE RIDA"/>
    <property type="match status" value="1"/>
</dbReference>